<protein>
    <submittedName>
        <fullName evidence="1">Uncharacterized protein</fullName>
    </submittedName>
</protein>
<dbReference type="Proteomes" id="UP000295215">
    <property type="component" value="Unassembled WGS sequence"/>
</dbReference>
<organism evidence="1 2">
    <name type="scientific">Myroides indicus</name>
    <dbReference type="NCBI Taxonomy" id="1323422"/>
    <lineage>
        <taxon>Bacteria</taxon>
        <taxon>Pseudomonadati</taxon>
        <taxon>Bacteroidota</taxon>
        <taxon>Flavobacteriia</taxon>
        <taxon>Flavobacteriales</taxon>
        <taxon>Flavobacteriaceae</taxon>
        <taxon>Myroides</taxon>
    </lineage>
</organism>
<dbReference type="AlphaFoldDB" id="A0A4R7F2F9"/>
<keyword evidence="2" id="KW-1185">Reference proteome</keyword>
<dbReference type="OrthoDB" id="980772at2"/>
<proteinExistence type="predicted"/>
<gene>
    <name evidence="1" type="ORF">C8P70_11624</name>
</gene>
<sequence length="89" mass="11059">MLFRSNGIGLIHKWFKNYNEASKYHLENGGYLLQFWEDFVICGIEYIRLLKLDSYTEEWRLIEYNWIEPKNEYAYQRLYDKAILQYYLL</sequence>
<evidence type="ECO:0000313" key="2">
    <source>
        <dbReference type="Proteomes" id="UP000295215"/>
    </source>
</evidence>
<dbReference type="EMBL" id="SOAG01000016">
    <property type="protein sequence ID" value="TDS57212.1"/>
    <property type="molecule type" value="Genomic_DNA"/>
</dbReference>
<reference evidence="1 2" key="1">
    <citation type="submission" date="2019-03" db="EMBL/GenBank/DDBJ databases">
        <title>Genomic Encyclopedia of Archaeal and Bacterial Type Strains, Phase II (KMG-II): from individual species to whole genera.</title>
        <authorList>
            <person name="Goeker M."/>
        </authorList>
    </citation>
    <scope>NUCLEOTIDE SEQUENCE [LARGE SCALE GENOMIC DNA]</scope>
    <source>
        <strain evidence="1 2">DSM 28213</strain>
    </source>
</reference>
<dbReference type="RefSeq" id="WP_133712784.1">
    <property type="nucleotide sequence ID" value="NZ_SOAG01000016.1"/>
</dbReference>
<accession>A0A4R7F2F9</accession>
<comment type="caution">
    <text evidence="1">The sequence shown here is derived from an EMBL/GenBank/DDBJ whole genome shotgun (WGS) entry which is preliminary data.</text>
</comment>
<evidence type="ECO:0000313" key="1">
    <source>
        <dbReference type="EMBL" id="TDS57212.1"/>
    </source>
</evidence>
<name>A0A4R7F2F9_9FLAO</name>